<reference evidence="4 5" key="1">
    <citation type="journal article" date="2019" name="Int. J. Syst. Evol. Microbiol.">
        <title>The Global Catalogue of Microorganisms (GCM) 10K type strain sequencing project: providing services to taxonomists for standard genome sequencing and annotation.</title>
        <authorList>
            <consortium name="The Broad Institute Genomics Platform"/>
            <consortium name="The Broad Institute Genome Sequencing Center for Infectious Disease"/>
            <person name="Wu L."/>
            <person name="Ma J."/>
        </authorList>
    </citation>
    <scope>NUCLEOTIDE SEQUENCE [LARGE SCALE GENOMIC DNA]</scope>
    <source>
        <strain evidence="4 5">JCM 15896</strain>
    </source>
</reference>
<name>A0ABN1LSF4_9ALTE</name>
<gene>
    <name evidence="4" type="ORF">GCM10009114_34090</name>
</gene>
<dbReference type="InterPro" id="IPR006140">
    <property type="entry name" value="D-isomer_DH_NAD-bd"/>
</dbReference>
<dbReference type="Proteomes" id="UP001500359">
    <property type="component" value="Unassembled WGS sequence"/>
</dbReference>
<dbReference type="Gene3D" id="3.40.50.720">
    <property type="entry name" value="NAD(P)-binding Rossmann-like Domain"/>
    <property type="match status" value="2"/>
</dbReference>
<dbReference type="EMBL" id="BAAAFD010000013">
    <property type="protein sequence ID" value="GAA0859685.1"/>
    <property type="molecule type" value="Genomic_DNA"/>
</dbReference>
<keyword evidence="1" id="KW-0560">Oxidoreductase</keyword>
<comment type="caution">
    <text evidence="4">The sequence shown here is derived from an EMBL/GenBank/DDBJ whole genome shotgun (WGS) entry which is preliminary data.</text>
</comment>
<evidence type="ECO:0000259" key="3">
    <source>
        <dbReference type="Pfam" id="PF02826"/>
    </source>
</evidence>
<protein>
    <submittedName>
        <fullName evidence="4">D-2-hydroxyacid dehydrogenase</fullName>
    </submittedName>
</protein>
<dbReference type="SUPFAM" id="SSF51735">
    <property type="entry name" value="NAD(P)-binding Rossmann-fold domains"/>
    <property type="match status" value="1"/>
</dbReference>
<dbReference type="InterPro" id="IPR036291">
    <property type="entry name" value="NAD(P)-bd_dom_sf"/>
</dbReference>
<dbReference type="RefSeq" id="WP_343862180.1">
    <property type="nucleotide sequence ID" value="NZ_BAAAFD010000013.1"/>
</dbReference>
<sequence>MHNLLILSRDADQYRQLIDESALSGLTISQCVDHPAKVNLDLHHTMMLAEPDLAKHILPKCADIRWVQSTWAGVKPLVDLNLPNVRVTGIKDVFGLQMQEYVFTYILHFAREVERFQQLQKQRHWVRPVAEGLSAKRIGILGLGSIGLEVAKTAKHFNMQVVGISRSAQPKPNVDRVYSISQAAEFAPNLDYLVSLLPHTVETEHLINQDFLALLPAHCVLINAGRGQVIDEAALCSTLMARKLKAAVLDVFENEPLPTDHPFWQMENVMITQHSAAISKPTEIVNVFIDNVQRYQQNLGLRFEIDVTRGY</sequence>
<dbReference type="CDD" id="cd05300">
    <property type="entry name" value="2-Hacid_dh_1"/>
    <property type="match status" value="1"/>
</dbReference>
<dbReference type="PANTHER" id="PTHR43333">
    <property type="entry name" value="2-HACID_DH_C DOMAIN-CONTAINING PROTEIN"/>
    <property type="match status" value="1"/>
</dbReference>
<evidence type="ECO:0000313" key="4">
    <source>
        <dbReference type="EMBL" id="GAA0859685.1"/>
    </source>
</evidence>
<evidence type="ECO:0000256" key="2">
    <source>
        <dbReference type="ARBA" id="ARBA00023027"/>
    </source>
</evidence>
<organism evidence="4 5">
    <name type="scientific">Aliiglaciecola litoralis</name>
    <dbReference type="NCBI Taxonomy" id="582857"/>
    <lineage>
        <taxon>Bacteria</taxon>
        <taxon>Pseudomonadati</taxon>
        <taxon>Pseudomonadota</taxon>
        <taxon>Gammaproteobacteria</taxon>
        <taxon>Alteromonadales</taxon>
        <taxon>Alteromonadaceae</taxon>
        <taxon>Aliiglaciecola</taxon>
    </lineage>
</organism>
<feature type="domain" description="D-isomer specific 2-hydroxyacid dehydrogenase NAD-binding" evidence="3">
    <location>
        <begin position="104"/>
        <end position="276"/>
    </location>
</feature>
<dbReference type="Pfam" id="PF02826">
    <property type="entry name" value="2-Hacid_dh_C"/>
    <property type="match status" value="1"/>
</dbReference>
<keyword evidence="2" id="KW-0520">NAD</keyword>
<accession>A0ABN1LSF4</accession>
<evidence type="ECO:0000256" key="1">
    <source>
        <dbReference type="ARBA" id="ARBA00023002"/>
    </source>
</evidence>
<proteinExistence type="predicted"/>
<evidence type="ECO:0000313" key="5">
    <source>
        <dbReference type="Proteomes" id="UP001500359"/>
    </source>
</evidence>
<keyword evidence="5" id="KW-1185">Reference proteome</keyword>
<dbReference type="PANTHER" id="PTHR43333:SF1">
    <property type="entry name" value="D-ISOMER SPECIFIC 2-HYDROXYACID DEHYDROGENASE NAD-BINDING DOMAIN-CONTAINING PROTEIN"/>
    <property type="match status" value="1"/>
</dbReference>